<feature type="domain" description="PH" evidence="5">
    <location>
        <begin position="1"/>
        <end position="106"/>
    </location>
</feature>
<dbReference type="PROSITE" id="PS01124">
    <property type="entry name" value="HTH_ARAC_FAMILY_2"/>
    <property type="match status" value="1"/>
</dbReference>
<keyword evidence="3" id="KW-0804">Transcription</keyword>
<evidence type="ECO:0000259" key="5">
    <source>
        <dbReference type="PROSITE" id="PS50003"/>
    </source>
</evidence>
<dbReference type="SMART" id="SM00342">
    <property type="entry name" value="HTH_ARAC"/>
    <property type="match status" value="1"/>
</dbReference>
<feature type="domain" description="HTH araC/xylS-type" evidence="4">
    <location>
        <begin position="182"/>
        <end position="282"/>
    </location>
</feature>
<dbReference type="PROSITE" id="PS50003">
    <property type="entry name" value="PH_DOMAIN"/>
    <property type="match status" value="1"/>
</dbReference>
<evidence type="ECO:0000313" key="6">
    <source>
        <dbReference type="EMBL" id="THD65659.1"/>
    </source>
</evidence>
<sequence>MARINLHNAFIVNERETDTWEETPHKQNFFELIFIDEGTGIHIINNTKVPYEKGCVFLMAPEDQHSFEMKTKTKFTEIRFTELFFSSKNRLPDRTDWLERIEHILHHPNILPGDAIDNEEDRKIVWFAKDMIVKEFKEEREFYWTIMTNIVTTILSIIARNIITRYQTEGQAMPTVYINKADEILSYVRQHIYDTELMKIENLAETFNMSPNYINNFFKKETGESIRQYILNYKILIAEFRLKNTSAPISEIAFQLGFNDESHFTKTFKKKHDKTPKEYRETYGHLLKS</sequence>
<dbReference type="SUPFAM" id="SSF51215">
    <property type="entry name" value="Regulatory protein AraC"/>
    <property type="match status" value="1"/>
</dbReference>
<keyword evidence="2" id="KW-0238">DNA-binding</keyword>
<dbReference type="AlphaFoldDB" id="A0A4S3LZE7"/>
<dbReference type="GO" id="GO:0043565">
    <property type="term" value="F:sequence-specific DNA binding"/>
    <property type="evidence" value="ECO:0007669"/>
    <property type="project" value="InterPro"/>
</dbReference>
<reference evidence="6 7" key="1">
    <citation type="submission" date="2019-04" db="EMBL/GenBank/DDBJ databases">
        <title>Draft genome sequence of Robertkochia marina CC-AMO-30D.</title>
        <authorList>
            <person name="Hameed A."/>
            <person name="Lin S.-Y."/>
            <person name="Shahina M."/>
            <person name="Lai W.-A."/>
            <person name="Young C.-C."/>
        </authorList>
    </citation>
    <scope>NUCLEOTIDE SEQUENCE [LARGE SCALE GENOMIC DNA]</scope>
    <source>
        <strain evidence="6 7">CC-AMO-30D</strain>
    </source>
</reference>
<dbReference type="RefSeq" id="WP_136336943.1">
    <property type="nucleotide sequence ID" value="NZ_QXMP01000002.1"/>
</dbReference>
<dbReference type="PANTHER" id="PTHR43280">
    <property type="entry name" value="ARAC-FAMILY TRANSCRIPTIONAL REGULATOR"/>
    <property type="match status" value="1"/>
</dbReference>
<dbReference type="Proteomes" id="UP000305939">
    <property type="component" value="Unassembled WGS sequence"/>
</dbReference>
<keyword evidence="7" id="KW-1185">Reference proteome</keyword>
<evidence type="ECO:0000256" key="3">
    <source>
        <dbReference type="ARBA" id="ARBA00023163"/>
    </source>
</evidence>
<evidence type="ECO:0000256" key="2">
    <source>
        <dbReference type="ARBA" id="ARBA00023125"/>
    </source>
</evidence>
<accession>A0A4S3LZE7</accession>
<dbReference type="Pfam" id="PF02311">
    <property type="entry name" value="AraC_binding"/>
    <property type="match status" value="1"/>
</dbReference>
<dbReference type="InterPro" id="IPR018060">
    <property type="entry name" value="HTH_AraC"/>
</dbReference>
<dbReference type="InterPro" id="IPR001849">
    <property type="entry name" value="PH_domain"/>
</dbReference>
<keyword evidence="1" id="KW-0805">Transcription regulation</keyword>
<gene>
    <name evidence="6" type="ORF">E7Z59_13785</name>
</gene>
<dbReference type="SUPFAM" id="SSF46689">
    <property type="entry name" value="Homeodomain-like"/>
    <property type="match status" value="2"/>
</dbReference>
<dbReference type="EMBL" id="SSMC01000004">
    <property type="protein sequence ID" value="THD65659.1"/>
    <property type="molecule type" value="Genomic_DNA"/>
</dbReference>
<dbReference type="InterPro" id="IPR014710">
    <property type="entry name" value="RmlC-like_jellyroll"/>
</dbReference>
<dbReference type="PRINTS" id="PR00032">
    <property type="entry name" value="HTHARAC"/>
</dbReference>
<dbReference type="InterPro" id="IPR020449">
    <property type="entry name" value="Tscrpt_reg_AraC-type_HTH"/>
</dbReference>
<dbReference type="OrthoDB" id="636258at2"/>
<dbReference type="InterPro" id="IPR037923">
    <property type="entry name" value="HTH-like"/>
</dbReference>
<dbReference type="Gene3D" id="2.60.120.10">
    <property type="entry name" value="Jelly Rolls"/>
    <property type="match status" value="1"/>
</dbReference>
<dbReference type="Pfam" id="PF12833">
    <property type="entry name" value="HTH_18"/>
    <property type="match status" value="1"/>
</dbReference>
<dbReference type="Gene3D" id="1.10.10.60">
    <property type="entry name" value="Homeodomain-like"/>
    <property type="match status" value="2"/>
</dbReference>
<dbReference type="PROSITE" id="PS00041">
    <property type="entry name" value="HTH_ARAC_FAMILY_1"/>
    <property type="match status" value="1"/>
</dbReference>
<protein>
    <submittedName>
        <fullName evidence="6">AraC family transcriptional regulator</fullName>
    </submittedName>
</protein>
<dbReference type="GO" id="GO:0003700">
    <property type="term" value="F:DNA-binding transcription factor activity"/>
    <property type="evidence" value="ECO:0007669"/>
    <property type="project" value="InterPro"/>
</dbReference>
<dbReference type="InterPro" id="IPR018062">
    <property type="entry name" value="HTH_AraC-typ_CS"/>
</dbReference>
<dbReference type="InterPro" id="IPR009057">
    <property type="entry name" value="Homeodomain-like_sf"/>
</dbReference>
<name>A0A4S3LZE7_9FLAO</name>
<evidence type="ECO:0000259" key="4">
    <source>
        <dbReference type="PROSITE" id="PS01124"/>
    </source>
</evidence>
<proteinExistence type="predicted"/>
<dbReference type="InterPro" id="IPR003313">
    <property type="entry name" value="AraC-bd"/>
</dbReference>
<dbReference type="PANTHER" id="PTHR43280:SF2">
    <property type="entry name" value="HTH-TYPE TRANSCRIPTIONAL REGULATOR EXSA"/>
    <property type="match status" value="1"/>
</dbReference>
<evidence type="ECO:0000313" key="7">
    <source>
        <dbReference type="Proteomes" id="UP000305939"/>
    </source>
</evidence>
<comment type="caution">
    <text evidence="6">The sequence shown here is derived from an EMBL/GenBank/DDBJ whole genome shotgun (WGS) entry which is preliminary data.</text>
</comment>
<organism evidence="6 7">
    <name type="scientific">Robertkochia marina</name>
    <dbReference type="NCBI Taxonomy" id="1227945"/>
    <lineage>
        <taxon>Bacteria</taxon>
        <taxon>Pseudomonadati</taxon>
        <taxon>Bacteroidota</taxon>
        <taxon>Flavobacteriia</taxon>
        <taxon>Flavobacteriales</taxon>
        <taxon>Flavobacteriaceae</taxon>
        <taxon>Robertkochia</taxon>
    </lineage>
</organism>
<evidence type="ECO:0000256" key="1">
    <source>
        <dbReference type="ARBA" id="ARBA00023015"/>
    </source>
</evidence>